<dbReference type="InterPro" id="IPR001001">
    <property type="entry name" value="DNA_polIII_beta"/>
</dbReference>
<dbReference type="PROSITE" id="PS50937">
    <property type="entry name" value="HTH_MERR_2"/>
    <property type="match status" value="1"/>
</dbReference>
<keyword evidence="3" id="KW-0963">Cytoplasm</keyword>
<organism evidence="10 11">
    <name type="scientific">Prauserella oleivorans</name>
    <dbReference type="NCBI Taxonomy" id="1478153"/>
    <lineage>
        <taxon>Bacteria</taxon>
        <taxon>Bacillati</taxon>
        <taxon>Actinomycetota</taxon>
        <taxon>Actinomycetes</taxon>
        <taxon>Pseudonocardiales</taxon>
        <taxon>Pseudonocardiaceae</taxon>
        <taxon>Prauserella</taxon>
    </lineage>
</organism>
<evidence type="ECO:0000256" key="5">
    <source>
        <dbReference type="ARBA" id="ARBA00022695"/>
    </source>
</evidence>
<dbReference type="PANTHER" id="PTHR30478">
    <property type="entry name" value="DNA POLYMERASE III SUBUNIT BETA"/>
    <property type="match status" value="1"/>
</dbReference>
<feature type="domain" description="HTH merR-type" evidence="9">
    <location>
        <begin position="8"/>
        <end position="76"/>
    </location>
</feature>
<dbReference type="RefSeq" id="WP_377386484.1">
    <property type="nucleotide sequence ID" value="NZ_JBHSAN010000006.1"/>
</dbReference>
<evidence type="ECO:0000313" key="11">
    <source>
        <dbReference type="Proteomes" id="UP001597478"/>
    </source>
</evidence>
<evidence type="ECO:0000256" key="3">
    <source>
        <dbReference type="ARBA" id="ARBA00022490"/>
    </source>
</evidence>
<comment type="caution">
    <text evidence="10">The sequence shown here is derived from an EMBL/GenBank/DDBJ whole genome shotgun (WGS) entry which is preliminary data.</text>
</comment>
<keyword evidence="7" id="KW-0239">DNA-directed DNA polymerase</keyword>
<keyword evidence="8" id="KW-0238">DNA-binding</keyword>
<dbReference type="CDD" id="cd00140">
    <property type="entry name" value="beta_clamp"/>
    <property type="match status" value="1"/>
</dbReference>
<dbReference type="InterPro" id="IPR009061">
    <property type="entry name" value="DNA-bd_dom_put_sf"/>
</dbReference>
<sequence>MDSSRMDSISAFARRVGLTPSALRFYDDCAILRPARVDPQTGYRYYSESQVERARLLRELRTAGMPLAEVTVVLDGSPSDARAALRAHAARIRHEADTAHAVIGELLRTLPGAGPARVRVGGPELAAAIRQVAPAAATDGEHEALRCVLLECADTEVRLVATDRYRLSVRELTPLAVDGDPGAALVPVEALTGVAAWATRATDVTLTVDGTSARLEASSGSRDLPLVDAVFPAYREVLAALGPPAHRVVVARSVLLDALAATECPAFVELSGETAALDGTPLPAVCSGRLSVAFDPATLGAAVEAGVGPEVLLELTAADRPVVVRSADQGSFTTVVMPVAG</sequence>
<gene>
    <name evidence="10" type="ORF">ACFS2C_06760</name>
</gene>
<evidence type="ECO:0000256" key="6">
    <source>
        <dbReference type="ARBA" id="ARBA00022705"/>
    </source>
</evidence>
<keyword evidence="4" id="KW-0808">Transferase</keyword>
<proteinExistence type="inferred from homology"/>
<dbReference type="Gene3D" id="1.10.1660.10">
    <property type="match status" value="1"/>
</dbReference>
<keyword evidence="11" id="KW-1185">Reference proteome</keyword>
<evidence type="ECO:0000256" key="1">
    <source>
        <dbReference type="ARBA" id="ARBA00004496"/>
    </source>
</evidence>
<dbReference type="Proteomes" id="UP001597478">
    <property type="component" value="Unassembled WGS sequence"/>
</dbReference>
<evidence type="ECO:0000256" key="8">
    <source>
        <dbReference type="ARBA" id="ARBA00023125"/>
    </source>
</evidence>
<protein>
    <submittedName>
        <fullName evidence="10">MerR family transcriptional regulator</fullName>
    </submittedName>
</protein>
<dbReference type="InterPro" id="IPR000551">
    <property type="entry name" value="MerR-type_HTH_dom"/>
</dbReference>
<dbReference type="Pfam" id="PF02767">
    <property type="entry name" value="DNA_pol3_beta_2"/>
    <property type="match status" value="1"/>
</dbReference>
<dbReference type="SMART" id="SM00422">
    <property type="entry name" value="HTH_MERR"/>
    <property type="match status" value="1"/>
</dbReference>
<dbReference type="SUPFAM" id="SSF55979">
    <property type="entry name" value="DNA clamp"/>
    <property type="match status" value="1"/>
</dbReference>
<dbReference type="Gene3D" id="3.10.150.10">
    <property type="entry name" value="DNA Polymerase III, subunit A, domain 2"/>
    <property type="match status" value="2"/>
</dbReference>
<dbReference type="InterPro" id="IPR022637">
    <property type="entry name" value="DNA_polIII_beta_cen"/>
</dbReference>
<dbReference type="SUPFAM" id="SSF46955">
    <property type="entry name" value="Putative DNA-binding domain"/>
    <property type="match status" value="1"/>
</dbReference>
<evidence type="ECO:0000256" key="2">
    <source>
        <dbReference type="ARBA" id="ARBA00010752"/>
    </source>
</evidence>
<evidence type="ECO:0000313" key="10">
    <source>
        <dbReference type="EMBL" id="MFD2799088.1"/>
    </source>
</evidence>
<name>A0ABW5W932_9PSEU</name>
<dbReference type="Pfam" id="PF13411">
    <property type="entry name" value="MerR_1"/>
    <property type="match status" value="1"/>
</dbReference>
<evidence type="ECO:0000256" key="7">
    <source>
        <dbReference type="ARBA" id="ARBA00022932"/>
    </source>
</evidence>
<keyword evidence="6" id="KW-0235">DNA replication</keyword>
<keyword evidence="5" id="KW-0548">Nucleotidyltransferase</keyword>
<comment type="similarity">
    <text evidence="2">Belongs to the beta sliding clamp family.</text>
</comment>
<dbReference type="InterPro" id="IPR046938">
    <property type="entry name" value="DNA_clamp_sf"/>
</dbReference>
<evidence type="ECO:0000256" key="4">
    <source>
        <dbReference type="ARBA" id="ARBA00022679"/>
    </source>
</evidence>
<reference evidence="11" key="1">
    <citation type="journal article" date="2019" name="Int. J. Syst. Evol. Microbiol.">
        <title>The Global Catalogue of Microorganisms (GCM) 10K type strain sequencing project: providing services to taxonomists for standard genome sequencing and annotation.</title>
        <authorList>
            <consortium name="The Broad Institute Genomics Platform"/>
            <consortium name="The Broad Institute Genome Sequencing Center for Infectious Disease"/>
            <person name="Wu L."/>
            <person name="Ma J."/>
        </authorList>
    </citation>
    <scope>NUCLEOTIDE SEQUENCE [LARGE SCALE GENOMIC DNA]</scope>
    <source>
        <strain evidence="11">IBRC-M 10906</strain>
    </source>
</reference>
<evidence type="ECO:0000259" key="9">
    <source>
        <dbReference type="PROSITE" id="PS50937"/>
    </source>
</evidence>
<dbReference type="PANTHER" id="PTHR30478:SF0">
    <property type="entry name" value="BETA SLIDING CLAMP"/>
    <property type="match status" value="1"/>
</dbReference>
<comment type="subcellular location">
    <subcellularLocation>
        <location evidence="1">Cytoplasm</location>
    </subcellularLocation>
</comment>
<accession>A0ABW5W932</accession>
<dbReference type="EMBL" id="JBHUOF010000007">
    <property type="protein sequence ID" value="MFD2799088.1"/>
    <property type="molecule type" value="Genomic_DNA"/>
</dbReference>